<evidence type="ECO:0000256" key="1">
    <source>
        <dbReference type="SAM" id="MobiDB-lite"/>
    </source>
</evidence>
<accession>A0ABM8WIG6</accession>
<keyword evidence="3" id="KW-1185">Reference proteome</keyword>
<proteinExistence type="predicted"/>
<dbReference type="Proteomes" id="UP000721236">
    <property type="component" value="Unassembled WGS sequence"/>
</dbReference>
<dbReference type="EMBL" id="CAJZAH010000001">
    <property type="protein sequence ID" value="CAG9167182.1"/>
    <property type="molecule type" value="Genomic_DNA"/>
</dbReference>
<dbReference type="InterPro" id="IPR021783">
    <property type="entry name" value="DUF3348"/>
</dbReference>
<name>A0ABM8WIG6_9BURK</name>
<dbReference type="Pfam" id="PF11828">
    <property type="entry name" value="DUF3348"/>
    <property type="match status" value="1"/>
</dbReference>
<evidence type="ECO:0008006" key="4">
    <source>
        <dbReference type="Google" id="ProtNLM"/>
    </source>
</evidence>
<evidence type="ECO:0000313" key="2">
    <source>
        <dbReference type="EMBL" id="CAG9167182.1"/>
    </source>
</evidence>
<protein>
    <recommendedName>
        <fullName evidence="4">DUF3348 domain-containing protein</fullName>
    </recommendedName>
</protein>
<dbReference type="RefSeq" id="WP_224039649.1">
    <property type="nucleotide sequence ID" value="NZ_CAJZAH010000001.1"/>
</dbReference>
<reference evidence="2 3" key="1">
    <citation type="submission" date="2021-08" db="EMBL/GenBank/DDBJ databases">
        <authorList>
            <person name="Peeters C."/>
        </authorList>
    </citation>
    <scope>NUCLEOTIDE SEQUENCE [LARGE SCALE GENOMIC DNA]</scope>
    <source>
        <strain evidence="2 3">LMG 21510</strain>
    </source>
</reference>
<evidence type="ECO:0000313" key="3">
    <source>
        <dbReference type="Proteomes" id="UP000721236"/>
    </source>
</evidence>
<gene>
    <name evidence="2" type="ORF">LMG21510_00679</name>
</gene>
<sequence>MLQSPRRTGLSGPTLVRLLARLQDADAPEAGQSLALQLSQWLDWTAAIALSSALKAQPAPAKSRAPAPESAEEQDCARVRAALAAAVADAATGSAPTRRRGSGRPVIPDPVEASAAFAPYRRRYATVQQTMESTIESLRGRLRATLAARGADRTKLAMVDAVMERVLGPREQNLLAAVPTLLEARFDHLRQSAETPRAEADAAAASTAPSAPGAWVGVFRNEMQSVLLAELDIRFQPVEGLLAALRGG</sequence>
<feature type="region of interest" description="Disordered" evidence="1">
    <location>
        <begin position="55"/>
        <end position="75"/>
    </location>
</feature>
<organism evidence="2 3">
    <name type="scientific">Cupriavidus respiraculi</name>
    <dbReference type="NCBI Taxonomy" id="195930"/>
    <lineage>
        <taxon>Bacteria</taxon>
        <taxon>Pseudomonadati</taxon>
        <taxon>Pseudomonadota</taxon>
        <taxon>Betaproteobacteria</taxon>
        <taxon>Burkholderiales</taxon>
        <taxon>Burkholderiaceae</taxon>
        <taxon>Cupriavidus</taxon>
    </lineage>
</organism>
<feature type="region of interest" description="Disordered" evidence="1">
    <location>
        <begin position="90"/>
        <end position="110"/>
    </location>
</feature>
<comment type="caution">
    <text evidence="2">The sequence shown here is derived from an EMBL/GenBank/DDBJ whole genome shotgun (WGS) entry which is preliminary data.</text>
</comment>